<proteinExistence type="inferred from homology"/>
<organism evidence="3 4">
    <name type="scientific">Salisediminibacterium beveridgei</name>
    <dbReference type="NCBI Taxonomy" id="632773"/>
    <lineage>
        <taxon>Bacteria</taxon>
        <taxon>Bacillati</taxon>
        <taxon>Bacillota</taxon>
        <taxon>Bacilli</taxon>
        <taxon>Bacillales</taxon>
        <taxon>Bacillaceae</taxon>
        <taxon>Salisediminibacterium</taxon>
    </lineage>
</organism>
<evidence type="ECO:0000313" key="3">
    <source>
        <dbReference type="EMBL" id="AOM83770.1"/>
    </source>
</evidence>
<evidence type="ECO:0000256" key="1">
    <source>
        <dbReference type="ARBA" id="ARBA00010613"/>
    </source>
</evidence>
<feature type="domain" description="CN hydrolase" evidence="2">
    <location>
        <begin position="2"/>
        <end position="247"/>
    </location>
</feature>
<dbReference type="RefSeq" id="WP_069365718.1">
    <property type="nucleotide sequence ID" value="NZ_CP012502.1"/>
</dbReference>
<keyword evidence="4" id="KW-1185">Reference proteome</keyword>
<reference evidence="3 4" key="1">
    <citation type="submission" date="2015-08" db="EMBL/GenBank/DDBJ databases">
        <title>The complete genome sequence of Bacillus beveridgei MLTeJB.</title>
        <authorList>
            <person name="Hanson T.E."/>
            <person name="Mesa C."/>
            <person name="Basesman S.M."/>
            <person name="Oremland R.S."/>
        </authorList>
    </citation>
    <scope>NUCLEOTIDE SEQUENCE [LARGE SCALE GENOMIC DNA]</scope>
    <source>
        <strain evidence="3 4">MLTeJB</strain>
    </source>
</reference>
<dbReference type="GO" id="GO:0016787">
    <property type="term" value="F:hydrolase activity"/>
    <property type="evidence" value="ECO:0007669"/>
    <property type="project" value="UniProtKB-KW"/>
</dbReference>
<dbReference type="PANTHER" id="PTHR23088">
    <property type="entry name" value="NITRILASE-RELATED"/>
    <property type="match status" value="1"/>
</dbReference>
<sequence length="269" mass="31333">MIRVAAYQCEIPLILTKEDQLNHVQRLIDTIRGRFGRDQADLIVLPELSTLSYNRETFNRLPMLAEEANGKIFQQFSTLAKELAVTIAYGTAIVEDGVFTIAQVIVGTTGERIGVYHKMHVAQFESSYEKEYFGKGRKPFVFQVNDIRVGVMICYDMRFPQFAEHYALNEDVDLILHPVAFFRDETFPSWHHFVITRALENQVYWMSVNQAGPFFGQSIFSYPWLDRDNKAVISGDEEEITCFDVDRDVIAHYRTYYPIRDDNQFLKIW</sequence>
<dbReference type="AlphaFoldDB" id="A0A1D7QXN7"/>
<dbReference type="STRING" id="632773.BBEV_2430"/>
<dbReference type="KEGG" id="bbev:BBEV_2430"/>
<dbReference type="SUPFAM" id="SSF56317">
    <property type="entry name" value="Carbon-nitrogen hydrolase"/>
    <property type="match status" value="1"/>
</dbReference>
<name>A0A1D7QXN7_9BACI</name>
<dbReference type="PANTHER" id="PTHR23088:SF27">
    <property type="entry name" value="DEAMINATED GLUTATHIONE AMIDASE"/>
    <property type="match status" value="1"/>
</dbReference>
<dbReference type="Pfam" id="PF00795">
    <property type="entry name" value="CN_hydrolase"/>
    <property type="match status" value="1"/>
</dbReference>
<keyword evidence="3" id="KW-0378">Hydrolase</keyword>
<evidence type="ECO:0000259" key="2">
    <source>
        <dbReference type="PROSITE" id="PS50263"/>
    </source>
</evidence>
<dbReference type="Gene3D" id="3.60.110.10">
    <property type="entry name" value="Carbon-nitrogen hydrolase"/>
    <property type="match status" value="1"/>
</dbReference>
<protein>
    <submittedName>
        <fullName evidence="3">Putative carbon-nitrogen hydrolase</fullName>
    </submittedName>
</protein>
<dbReference type="PROSITE" id="PS50263">
    <property type="entry name" value="CN_HYDROLASE"/>
    <property type="match status" value="1"/>
</dbReference>
<comment type="similarity">
    <text evidence="1">Belongs to the carbon-nitrogen hydrolase superfamily. NIT1/NIT2 family.</text>
</comment>
<dbReference type="CDD" id="cd07197">
    <property type="entry name" value="nitrilase"/>
    <property type="match status" value="1"/>
</dbReference>
<dbReference type="EMBL" id="CP012502">
    <property type="protein sequence ID" value="AOM83770.1"/>
    <property type="molecule type" value="Genomic_DNA"/>
</dbReference>
<dbReference type="InterPro" id="IPR036526">
    <property type="entry name" value="C-N_Hydrolase_sf"/>
</dbReference>
<dbReference type="InterPro" id="IPR003010">
    <property type="entry name" value="C-N_Hydrolase"/>
</dbReference>
<evidence type="ECO:0000313" key="4">
    <source>
        <dbReference type="Proteomes" id="UP000094463"/>
    </source>
</evidence>
<gene>
    <name evidence="3" type="primary">mtnU</name>
    <name evidence="3" type="ORF">BBEV_2430</name>
</gene>
<dbReference type="Proteomes" id="UP000094463">
    <property type="component" value="Chromosome"/>
</dbReference>
<accession>A0A1D7QXN7</accession>